<keyword evidence="4 8" id="KW-0418">Kinase</keyword>
<organism evidence="8 9">
    <name type="scientific">Coprococcus hominis</name>
    <name type="common">ex Liu et al. 2022</name>
    <dbReference type="NCBI Taxonomy" id="2763039"/>
    <lineage>
        <taxon>Bacteria</taxon>
        <taxon>Bacillati</taxon>
        <taxon>Bacillota</taxon>
        <taxon>Clostridia</taxon>
        <taxon>Lachnospirales</taxon>
        <taxon>Lachnospiraceae</taxon>
        <taxon>Coprococcus</taxon>
    </lineage>
</organism>
<dbReference type="SUPFAM" id="SSF56112">
    <property type="entry name" value="Protein kinase-like (PK-like)"/>
    <property type="match status" value="1"/>
</dbReference>
<keyword evidence="6" id="KW-0812">Transmembrane</keyword>
<dbReference type="InterPro" id="IPR000719">
    <property type="entry name" value="Prot_kinase_dom"/>
</dbReference>
<keyword evidence="8" id="KW-0723">Serine/threonine-protein kinase</keyword>
<feature type="transmembrane region" description="Helical" evidence="6">
    <location>
        <begin position="351"/>
        <end position="374"/>
    </location>
</feature>
<dbReference type="SMART" id="SM00220">
    <property type="entry name" value="S_TKc"/>
    <property type="match status" value="1"/>
</dbReference>
<sequence>MNLEIQSRLSFYRRLEEVEHKKGISLVRHIETGQIYVEKVLTQYDKSIYDWLQQSKLPYVPQIYECMEEDGTLYLIEEYIQGITLETYIEQFGCLDLDAAGRVIEYLCRTLEKLHRHIPPIVHRDIKPTNIMLQGDFKKGHGIVSVYLIDFNTARVFDAERNRDTELIGTRGFAAPEQYGFSQSDARTDIYGLGVLLNYMLCGKLIRDGIYADHQEVSQIIRKATQIDPEKRYQTAEEMLDAMQQSMILDEATDKVSLNDKSRPAWTRFLPPGFREGKILNMVVAAIYYIFWMYFCLTVEVKDHGEPLSGTWLYVNRFVYFMMFIITPFFWNNYLDVWNYFPLVRSPKKIWKLVGLFLYTLAWFFLVMFVFVIVEDIFR</sequence>
<dbReference type="PANTHER" id="PTHR43289">
    <property type="entry name" value="MITOGEN-ACTIVATED PROTEIN KINASE KINASE KINASE 20-RELATED"/>
    <property type="match status" value="1"/>
</dbReference>
<evidence type="ECO:0000259" key="7">
    <source>
        <dbReference type="PROSITE" id="PS50011"/>
    </source>
</evidence>
<dbReference type="AlphaFoldDB" id="A0A8I0DUD3"/>
<dbReference type="EC" id="2.7.11.1" evidence="1"/>
<feature type="domain" description="Protein kinase" evidence="7">
    <location>
        <begin position="1"/>
        <end position="270"/>
    </location>
</feature>
<gene>
    <name evidence="8" type="ORF">H8S09_08670</name>
</gene>
<dbReference type="InterPro" id="IPR011009">
    <property type="entry name" value="Kinase-like_dom_sf"/>
</dbReference>
<dbReference type="PROSITE" id="PS50011">
    <property type="entry name" value="PROTEIN_KINASE_DOM"/>
    <property type="match status" value="1"/>
</dbReference>
<evidence type="ECO:0000256" key="4">
    <source>
        <dbReference type="ARBA" id="ARBA00022777"/>
    </source>
</evidence>
<reference evidence="8 9" key="1">
    <citation type="submission" date="2020-08" db="EMBL/GenBank/DDBJ databases">
        <title>Genome public.</title>
        <authorList>
            <person name="Liu C."/>
            <person name="Sun Q."/>
        </authorList>
    </citation>
    <scope>NUCLEOTIDE SEQUENCE [LARGE SCALE GENOMIC DNA]</scope>
    <source>
        <strain evidence="8 9">NSJ-10</strain>
    </source>
</reference>
<protein>
    <recommendedName>
        <fullName evidence="1">non-specific serine/threonine protein kinase</fullName>
        <ecNumber evidence="1">2.7.11.1</ecNumber>
    </recommendedName>
</protein>
<comment type="caution">
    <text evidence="8">The sequence shown here is derived from an EMBL/GenBank/DDBJ whole genome shotgun (WGS) entry which is preliminary data.</text>
</comment>
<evidence type="ECO:0000256" key="2">
    <source>
        <dbReference type="ARBA" id="ARBA00022679"/>
    </source>
</evidence>
<proteinExistence type="predicted"/>
<dbReference type="GO" id="GO:0005524">
    <property type="term" value="F:ATP binding"/>
    <property type="evidence" value="ECO:0007669"/>
    <property type="project" value="UniProtKB-KW"/>
</dbReference>
<dbReference type="PANTHER" id="PTHR43289:SF6">
    <property type="entry name" value="SERINE_THREONINE-PROTEIN KINASE NEKL-3"/>
    <property type="match status" value="1"/>
</dbReference>
<keyword evidence="3" id="KW-0547">Nucleotide-binding</keyword>
<feature type="transmembrane region" description="Helical" evidence="6">
    <location>
        <begin position="279"/>
        <end position="299"/>
    </location>
</feature>
<dbReference type="Gene3D" id="1.10.510.10">
    <property type="entry name" value="Transferase(Phosphotransferase) domain 1"/>
    <property type="match status" value="1"/>
</dbReference>
<dbReference type="CDD" id="cd14014">
    <property type="entry name" value="STKc_PknB_like"/>
    <property type="match status" value="1"/>
</dbReference>
<name>A0A8I0DUD3_9FIRM</name>
<evidence type="ECO:0000256" key="5">
    <source>
        <dbReference type="ARBA" id="ARBA00022840"/>
    </source>
</evidence>
<dbReference type="Proteomes" id="UP000615234">
    <property type="component" value="Unassembled WGS sequence"/>
</dbReference>
<evidence type="ECO:0000313" key="8">
    <source>
        <dbReference type="EMBL" id="MBC5662965.1"/>
    </source>
</evidence>
<keyword evidence="6" id="KW-0472">Membrane</keyword>
<keyword evidence="6" id="KW-1133">Transmembrane helix</keyword>
<evidence type="ECO:0000256" key="1">
    <source>
        <dbReference type="ARBA" id="ARBA00012513"/>
    </source>
</evidence>
<evidence type="ECO:0000256" key="3">
    <source>
        <dbReference type="ARBA" id="ARBA00022741"/>
    </source>
</evidence>
<keyword evidence="9" id="KW-1185">Reference proteome</keyword>
<dbReference type="RefSeq" id="WP_117807285.1">
    <property type="nucleotide sequence ID" value="NZ_JACOOX010000004.1"/>
</dbReference>
<dbReference type="GO" id="GO:0004674">
    <property type="term" value="F:protein serine/threonine kinase activity"/>
    <property type="evidence" value="ECO:0007669"/>
    <property type="project" value="UniProtKB-KW"/>
</dbReference>
<dbReference type="Pfam" id="PF00069">
    <property type="entry name" value="Pkinase"/>
    <property type="match status" value="1"/>
</dbReference>
<evidence type="ECO:0000313" key="9">
    <source>
        <dbReference type="Proteomes" id="UP000615234"/>
    </source>
</evidence>
<accession>A0A8I0DUD3</accession>
<dbReference type="EMBL" id="JACOOX010000004">
    <property type="protein sequence ID" value="MBC5662965.1"/>
    <property type="molecule type" value="Genomic_DNA"/>
</dbReference>
<evidence type="ECO:0000256" key="6">
    <source>
        <dbReference type="SAM" id="Phobius"/>
    </source>
</evidence>
<keyword evidence="2" id="KW-0808">Transferase</keyword>
<keyword evidence="5" id="KW-0067">ATP-binding</keyword>
<dbReference type="PROSITE" id="PS00108">
    <property type="entry name" value="PROTEIN_KINASE_ST"/>
    <property type="match status" value="1"/>
</dbReference>
<dbReference type="InterPro" id="IPR008271">
    <property type="entry name" value="Ser/Thr_kinase_AS"/>
</dbReference>
<feature type="transmembrane region" description="Helical" evidence="6">
    <location>
        <begin position="311"/>
        <end position="331"/>
    </location>
</feature>